<dbReference type="EMBL" id="CP019633">
    <property type="protein sequence ID" value="AQQ09678.1"/>
    <property type="molecule type" value="Genomic_DNA"/>
</dbReference>
<dbReference type="STRING" id="1940790.L21SP3_01488"/>
<evidence type="ECO:0000256" key="2">
    <source>
        <dbReference type="SAM" id="MobiDB-lite"/>
    </source>
</evidence>
<dbReference type="InterPro" id="IPR051948">
    <property type="entry name" value="Hsp70_co-chaperone_J-domain"/>
</dbReference>
<dbReference type="GO" id="GO:0051087">
    <property type="term" value="F:protein-folding chaperone binding"/>
    <property type="evidence" value="ECO:0007669"/>
    <property type="project" value="TreeGrafter"/>
</dbReference>
<dbReference type="PROSITE" id="PS50076">
    <property type="entry name" value="DNAJ_2"/>
    <property type="match status" value="1"/>
</dbReference>
<name>A0A1Q2HQF9_9BACT</name>
<feature type="compositionally biased region" description="Basic and acidic residues" evidence="2">
    <location>
        <begin position="117"/>
        <end position="126"/>
    </location>
</feature>
<organism evidence="4 5">
    <name type="scientific">Sedimentisphaera cyanobacteriorum</name>
    <dbReference type="NCBI Taxonomy" id="1940790"/>
    <lineage>
        <taxon>Bacteria</taxon>
        <taxon>Pseudomonadati</taxon>
        <taxon>Planctomycetota</taxon>
        <taxon>Phycisphaerae</taxon>
        <taxon>Sedimentisphaerales</taxon>
        <taxon>Sedimentisphaeraceae</taxon>
        <taxon>Sedimentisphaera</taxon>
    </lineage>
</organism>
<keyword evidence="1" id="KW-0143">Chaperone</keyword>
<keyword evidence="4" id="KW-0346">Stress response</keyword>
<feature type="compositionally biased region" description="Basic and acidic residues" evidence="2">
    <location>
        <begin position="25"/>
        <end position="37"/>
    </location>
</feature>
<dbReference type="InterPro" id="IPR001623">
    <property type="entry name" value="DnaJ_domain"/>
</dbReference>
<evidence type="ECO:0000259" key="3">
    <source>
        <dbReference type="PROSITE" id="PS50076"/>
    </source>
</evidence>
<dbReference type="PANTHER" id="PTHR44360">
    <property type="entry name" value="DNAJ HOMOLOG SUBFAMILY B MEMBER 9"/>
    <property type="match status" value="1"/>
</dbReference>
<feature type="compositionally biased region" description="Basic residues" evidence="2">
    <location>
        <begin position="38"/>
        <end position="49"/>
    </location>
</feature>
<reference evidence="5" key="1">
    <citation type="submission" date="2017-02" db="EMBL/GenBank/DDBJ databases">
        <title>Comparative genomics and description of representatives of a novel lineage of planctomycetes thriving in anoxic sediments.</title>
        <authorList>
            <person name="Spring S."/>
            <person name="Bunk B."/>
            <person name="Sproer C."/>
            <person name="Klenk H.-P."/>
        </authorList>
    </citation>
    <scope>NUCLEOTIDE SEQUENCE [LARGE SCALE GENOMIC DNA]</scope>
    <source>
        <strain evidence="5">L21-RPul-D3</strain>
    </source>
</reference>
<evidence type="ECO:0000313" key="4">
    <source>
        <dbReference type="EMBL" id="AQQ09678.1"/>
    </source>
</evidence>
<evidence type="ECO:0000313" key="5">
    <source>
        <dbReference type="Proteomes" id="UP000188273"/>
    </source>
</evidence>
<protein>
    <submittedName>
        <fullName evidence="4">Heat shock protein J</fullName>
    </submittedName>
</protein>
<dbReference type="AlphaFoldDB" id="A0A1Q2HQF9"/>
<sequence>MKHNMDFMKDIDLETEARKAAREILGVKEDSSSEQLKKAYRQAACKHHPDHNQSSSDSDKQFRLIKCAYDLLAFNKQCSEIFEQIDRPKSDDKNCKYNLDNSWGRFLWWRDKFYGSPEQHKHEEKGKKKKSDRPNSCI</sequence>
<gene>
    <name evidence="4" type="primary">dnaJ_2</name>
    <name evidence="4" type="ORF">L21SP3_01488</name>
</gene>
<dbReference type="OrthoDB" id="9779889at2"/>
<accession>A0A1Q2HQF9</accession>
<feature type="domain" description="J" evidence="3">
    <location>
        <begin position="20"/>
        <end position="86"/>
    </location>
</feature>
<dbReference type="SUPFAM" id="SSF46565">
    <property type="entry name" value="Chaperone J-domain"/>
    <property type="match status" value="1"/>
</dbReference>
<dbReference type="Pfam" id="PF00226">
    <property type="entry name" value="DnaJ"/>
    <property type="match status" value="1"/>
</dbReference>
<dbReference type="Proteomes" id="UP000188273">
    <property type="component" value="Chromosome"/>
</dbReference>
<dbReference type="GO" id="GO:0036503">
    <property type="term" value="P:ERAD pathway"/>
    <property type="evidence" value="ECO:0007669"/>
    <property type="project" value="TreeGrafter"/>
</dbReference>
<dbReference type="CDD" id="cd06257">
    <property type="entry name" value="DnaJ"/>
    <property type="match status" value="1"/>
</dbReference>
<dbReference type="PRINTS" id="PR00625">
    <property type="entry name" value="JDOMAIN"/>
</dbReference>
<dbReference type="KEGG" id="pbu:L21SP3_01488"/>
<evidence type="ECO:0000256" key="1">
    <source>
        <dbReference type="ARBA" id="ARBA00023186"/>
    </source>
</evidence>
<proteinExistence type="predicted"/>
<keyword evidence="5" id="KW-1185">Reference proteome</keyword>
<feature type="region of interest" description="Disordered" evidence="2">
    <location>
        <begin position="117"/>
        <end position="138"/>
    </location>
</feature>
<dbReference type="Gene3D" id="1.10.287.110">
    <property type="entry name" value="DnaJ domain"/>
    <property type="match status" value="1"/>
</dbReference>
<dbReference type="SMART" id="SM00271">
    <property type="entry name" value="DnaJ"/>
    <property type="match status" value="1"/>
</dbReference>
<dbReference type="GO" id="GO:0051787">
    <property type="term" value="F:misfolded protein binding"/>
    <property type="evidence" value="ECO:0007669"/>
    <property type="project" value="TreeGrafter"/>
</dbReference>
<feature type="region of interest" description="Disordered" evidence="2">
    <location>
        <begin position="25"/>
        <end position="59"/>
    </location>
</feature>
<dbReference type="PANTHER" id="PTHR44360:SF1">
    <property type="entry name" value="DNAJ HOMOLOG SUBFAMILY B MEMBER 9"/>
    <property type="match status" value="1"/>
</dbReference>
<dbReference type="RefSeq" id="WP_077540253.1">
    <property type="nucleotide sequence ID" value="NZ_CP019633.1"/>
</dbReference>
<dbReference type="InterPro" id="IPR036869">
    <property type="entry name" value="J_dom_sf"/>
</dbReference>